<evidence type="ECO:0000256" key="1">
    <source>
        <dbReference type="SAM" id="Phobius"/>
    </source>
</evidence>
<dbReference type="EMBL" id="PZKL01000039">
    <property type="protein sequence ID" value="PTH79718.1"/>
    <property type="molecule type" value="Genomic_DNA"/>
</dbReference>
<gene>
    <name evidence="3" type="ORF">DAA48_17525</name>
    <name evidence="2" type="ORF">NS965_06375</name>
</gene>
<dbReference type="InterPro" id="IPR012902">
    <property type="entry name" value="N_methyl_site"/>
</dbReference>
<dbReference type="Proteomes" id="UP000241986">
    <property type="component" value="Unassembled WGS sequence"/>
</dbReference>
<dbReference type="InterPro" id="IPR045584">
    <property type="entry name" value="Pilin-like"/>
</dbReference>
<evidence type="ECO:0000313" key="3">
    <source>
        <dbReference type="EMBL" id="PTH79718.1"/>
    </source>
</evidence>
<evidence type="ECO:0000313" key="4">
    <source>
        <dbReference type="Proteomes" id="UP000241986"/>
    </source>
</evidence>
<dbReference type="RefSeq" id="WP_005338093.1">
    <property type="nucleotide sequence ID" value="NZ_CAWNSG010000022.1"/>
</dbReference>
<comment type="caution">
    <text evidence="3">The sequence shown here is derived from an EMBL/GenBank/DDBJ whole genome shotgun (WGS) entry which is preliminary data.</text>
</comment>
<dbReference type="EMBL" id="JANLFC010000018">
    <property type="protein sequence ID" value="MCR4448009.1"/>
    <property type="molecule type" value="Genomic_DNA"/>
</dbReference>
<dbReference type="Proteomes" id="UP001204061">
    <property type="component" value="Unassembled WGS sequence"/>
</dbReference>
<dbReference type="PROSITE" id="PS00409">
    <property type="entry name" value="PROKAR_NTER_METHYL"/>
    <property type="match status" value="1"/>
</dbReference>
<keyword evidence="1" id="KW-0812">Transmembrane</keyword>
<dbReference type="AlphaFoldDB" id="A0A2T4MYR8"/>
<sequence>MQQRGFTLLELLVVLTLIGMIAAVVGPRFLEMADKLRHRNDWQTVQQAINELPFTVRQRGVQVVLGSHTDDIPLPQGWQLKAPQPIYYLANGICLGGELQILAGGVIKQSIQLESPYCQWQGIP</sequence>
<dbReference type="Gene3D" id="3.30.700.10">
    <property type="entry name" value="Glycoprotein, Type 4 Pilin"/>
    <property type="match status" value="1"/>
</dbReference>
<dbReference type="KEGG" id="avo:AMS64_16670"/>
<keyword evidence="1" id="KW-0472">Membrane</keyword>
<accession>A0A2T4MYR8</accession>
<evidence type="ECO:0000313" key="2">
    <source>
        <dbReference type="EMBL" id="MCR4448009.1"/>
    </source>
</evidence>
<dbReference type="NCBIfam" id="TIGR02532">
    <property type="entry name" value="IV_pilin_GFxxxE"/>
    <property type="match status" value="1"/>
</dbReference>
<reference evidence="2" key="2">
    <citation type="submission" date="2022-08" db="EMBL/GenBank/DDBJ databases">
        <title>A global survey of hypervirulent Aeromonas hydrophila identified this emerging pathogen in farmed fish in the lower Mekong River basin.</title>
        <authorList>
            <person name="Xu T."/>
            <person name="Rasmussen-Ivey C.R."/>
            <person name="Moen F.S."/>
            <person name="Fernandez Bravo A."/>
            <person name="Lamy B."/>
            <person name="Beaz-Hidalgo R."/>
            <person name="Khan C.D."/>
            <person name="Castro Escarpulli G."/>
            <person name="Yasin I.S.M."/>
            <person name="Figueras M.J."/>
            <person name="Azzam Sayuti M."/>
            <person name="Karim M.M."/>
            <person name="Alam K.M."/>
            <person name="Le T.T.T."/>
            <person name="Thao N.H.P."/>
            <person name="Addo S."/>
            <person name="Duodu S."/>
            <person name="Ali S."/>
            <person name="Mey S."/>
            <person name="Somony T."/>
            <person name="Liles M.R."/>
        </authorList>
    </citation>
    <scope>NUCLEOTIDE SEQUENCE</scope>
    <source>
        <strain evidence="2">0.14</strain>
    </source>
</reference>
<keyword evidence="1" id="KW-1133">Transmembrane helix</keyword>
<reference evidence="3 4" key="1">
    <citation type="submission" date="2018-03" db="EMBL/GenBank/DDBJ databases">
        <title>Aeromonas veronii whole genome sequencing and analysis.</title>
        <authorList>
            <person name="Xie H."/>
            <person name="Liu T."/>
            <person name="Wang K."/>
        </authorList>
    </citation>
    <scope>NUCLEOTIDE SEQUENCE [LARGE SCALE GENOMIC DNA]</scope>
    <source>
        <strain evidence="3 4">XH.VA.1</strain>
    </source>
</reference>
<name>A0A2T4MYR8_AERVE</name>
<proteinExistence type="predicted"/>
<organism evidence="3 4">
    <name type="scientific">Aeromonas veronii</name>
    <dbReference type="NCBI Taxonomy" id="654"/>
    <lineage>
        <taxon>Bacteria</taxon>
        <taxon>Pseudomonadati</taxon>
        <taxon>Pseudomonadota</taxon>
        <taxon>Gammaproteobacteria</taxon>
        <taxon>Aeromonadales</taxon>
        <taxon>Aeromonadaceae</taxon>
        <taxon>Aeromonas</taxon>
    </lineage>
</organism>
<dbReference type="Pfam" id="PF07963">
    <property type="entry name" value="N_methyl"/>
    <property type="match status" value="1"/>
</dbReference>
<protein>
    <submittedName>
        <fullName evidence="2">Prepilin-type N-terminal cleavage/methylation domain-containing protein</fullName>
    </submittedName>
    <submittedName>
        <fullName evidence="3">Prepilin-type cleavage/methylation domain-containing protein</fullName>
    </submittedName>
</protein>
<dbReference type="SUPFAM" id="SSF54523">
    <property type="entry name" value="Pili subunits"/>
    <property type="match status" value="1"/>
</dbReference>
<feature type="transmembrane region" description="Helical" evidence="1">
    <location>
        <begin position="6"/>
        <end position="30"/>
    </location>
</feature>